<dbReference type="EMBL" id="JXJN01014532">
    <property type="status" value="NOT_ANNOTATED_CDS"/>
    <property type="molecule type" value="Genomic_DNA"/>
</dbReference>
<evidence type="ECO:0000313" key="2">
    <source>
        <dbReference type="Proteomes" id="UP000092460"/>
    </source>
</evidence>
<dbReference type="EnsemblMetazoa" id="GPPI030482-RA">
    <property type="protein sequence ID" value="GPPI030482-PA"/>
    <property type="gene ID" value="GPPI030482"/>
</dbReference>
<sequence>MVGFNSKDDRKSRELITSTNISVSQRVDLEIPICLQQFAPRKFAFKGLKELALSTPNAKCVTGLLNTASSRQSSFEVLLPEYGYQSCSIQKLGSMNLHHWCTTMKNTFTKLHHLIIYANAADLRELIDTMNNHLIGLKNINRPVESWDDFMVYIITSKLDPDTLNKWNEEAPIDRLPALSELLNFLKRRCQILESNLSSVSLPGGAPTSLAIGPKRVKEQQSLLLPLKISAAFAKNRVIL</sequence>
<keyword evidence="2" id="KW-1185">Reference proteome</keyword>
<dbReference type="Proteomes" id="UP000092460">
    <property type="component" value="Unassembled WGS sequence"/>
</dbReference>
<evidence type="ECO:0000313" key="1">
    <source>
        <dbReference type="EnsemblMetazoa" id="GPPI030482-PA"/>
    </source>
</evidence>
<protein>
    <submittedName>
        <fullName evidence="1">Uncharacterized protein</fullName>
    </submittedName>
</protein>
<name>A0A1B0BHQ7_9MUSC</name>
<dbReference type="AlphaFoldDB" id="A0A1B0BHQ7"/>
<organism evidence="1 2">
    <name type="scientific">Glossina palpalis gambiensis</name>
    <dbReference type="NCBI Taxonomy" id="67801"/>
    <lineage>
        <taxon>Eukaryota</taxon>
        <taxon>Metazoa</taxon>
        <taxon>Ecdysozoa</taxon>
        <taxon>Arthropoda</taxon>
        <taxon>Hexapoda</taxon>
        <taxon>Insecta</taxon>
        <taxon>Pterygota</taxon>
        <taxon>Neoptera</taxon>
        <taxon>Endopterygota</taxon>
        <taxon>Diptera</taxon>
        <taxon>Brachycera</taxon>
        <taxon>Muscomorpha</taxon>
        <taxon>Hippoboscoidea</taxon>
        <taxon>Glossinidae</taxon>
        <taxon>Glossina</taxon>
    </lineage>
</organism>
<reference evidence="2" key="1">
    <citation type="submission" date="2015-01" db="EMBL/GenBank/DDBJ databases">
        <authorList>
            <person name="Aksoy S."/>
            <person name="Warren W."/>
            <person name="Wilson R.K."/>
        </authorList>
    </citation>
    <scope>NUCLEOTIDE SEQUENCE [LARGE SCALE GENOMIC DNA]</scope>
    <source>
        <strain evidence="2">IAEA</strain>
    </source>
</reference>
<dbReference type="STRING" id="67801.A0A1B0BHQ7"/>
<dbReference type="InterPro" id="IPR005312">
    <property type="entry name" value="DUF1759"/>
</dbReference>
<dbReference type="VEuPathDB" id="VectorBase:GPPI030482"/>
<reference evidence="1" key="2">
    <citation type="submission" date="2020-05" db="UniProtKB">
        <authorList>
            <consortium name="EnsemblMetazoa"/>
        </authorList>
    </citation>
    <scope>IDENTIFICATION</scope>
    <source>
        <strain evidence="1">IAEA</strain>
    </source>
</reference>
<proteinExistence type="predicted"/>
<accession>A0A1B0BHQ7</accession>
<dbReference type="Pfam" id="PF03564">
    <property type="entry name" value="DUF1759"/>
    <property type="match status" value="1"/>
</dbReference>
<dbReference type="EMBL" id="JXJN01014533">
    <property type="status" value="NOT_ANNOTATED_CDS"/>
    <property type="molecule type" value="Genomic_DNA"/>
</dbReference>